<protein>
    <submittedName>
        <fullName evidence="3">Fe2+ transport system protein FeoA</fullName>
    </submittedName>
</protein>
<dbReference type="AlphaFoldDB" id="A0A841L5A5"/>
<dbReference type="InterPro" id="IPR052713">
    <property type="entry name" value="FeoA"/>
</dbReference>
<evidence type="ECO:0000259" key="2">
    <source>
        <dbReference type="SMART" id="SM00899"/>
    </source>
</evidence>
<dbReference type="InterPro" id="IPR008988">
    <property type="entry name" value="Transcriptional_repressor_C"/>
</dbReference>
<evidence type="ECO:0000313" key="3">
    <source>
        <dbReference type="EMBL" id="MBB6218292.1"/>
    </source>
</evidence>
<dbReference type="SMART" id="SM00899">
    <property type="entry name" value="FeoA"/>
    <property type="match status" value="1"/>
</dbReference>
<accession>A0A841L5A5</accession>
<organism evidence="3 4">
    <name type="scientific">Anaerosolibacter carboniphilus</name>
    <dbReference type="NCBI Taxonomy" id="1417629"/>
    <lineage>
        <taxon>Bacteria</taxon>
        <taxon>Bacillati</taxon>
        <taxon>Bacillota</taxon>
        <taxon>Clostridia</taxon>
        <taxon>Peptostreptococcales</taxon>
        <taxon>Thermotaleaceae</taxon>
        <taxon>Anaerosolibacter</taxon>
    </lineage>
</organism>
<dbReference type="Proteomes" id="UP000579281">
    <property type="component" value="Unassembled WGS sequence"/>
</dbReference>
<sequence>MEKTLKDLKIGEKGIVAKLMGSGAIKGKMLAMGILPGAEIMVNAVAPFGDPVEVSIRGYKLSLRSLEAETIIMK</sequence>
<dbReference type="InterPro" id="IPR038157">
    <property type="entry name" value="FeoA_core_dom"/>
</dbReference>
<dbReference type="SUPFAM" id="SSF50037">
    <property type="entry name" value="C-terminal domain of transcriptional repressors"/>
    <property type="match status" value="1"/>
</dbReference>
<name>A0A841L5A5_9FIRM</name>
<dbReference type="InterPro" id="IPR007167">
    <property type="entry name" value="Fe-transptr_FeoA-like"/>
</dbReference>
<proteinExistence type="predicted"/>
<dbReference type="PANTHER" id="PTHR42954:SF2">
    <property type="entry name" value="FE(2+) TRANSPORT PROTEIN A"/>
    <property type="match status" value="1"/>
</dbReference>
<dbReference type="EMBL" id="JACHEN010000036">
    <property type="protein sequence ID" value="MBB6218292.1"/>
    <property type="molecule type" value="Genomic_DNA"/>
</dbReference>
<dbReference type="Pfam" id="PF04023">
    <property type="entry name" value="FeoA"/>
    <property type="match status" value="1"/>
</dbReference>
<keyword evidence="4" id="KW-1185">Reference proteome</keyword>
<reference evidence="3 4" key="1">
    <citation type="submission" date="2020-08" db="EMBL/GenBank/DDBJ databases">
        <title>Genomic Encyclopedia of Type Strains, Phase IV (KMG-IV): sequencing the most valuable type-strain genomes for metagenomic binning, comparative biology and taxonomic classification.</title>
        <authorList>
            <person name="Goeker M."/>
        </authorList>
    </citation>
    <scope>NUCLEOTIDE SEQUENCE [LARGE SCALE GENOMIC DNA]</scope>
    <source>
        <strain evidence="3 4">DSM 103526</strain>
    </source>
</reference>
<evidence type="ECO:0000256" key="1">
    <source>
        <dbReference type="ARBA" id="ARBA00023004"/>
    </source>
</evidence>
<dbReference type="Gene3D" id="2.30.30.90">
    <property type="match status" value="1"/>
</dbReference>
<comment type="caution">
    <text evidence="3">The sequence shown here is derived from an EMBL/GenBank/DDBJ whole genome shotgun (WGS) entry which is preliminary data.</text>
</comment>
<dbReference type="GO" id="GO:0046914">
    <property type="term" value="F:transition metal ion binding"/>
    <property type="evidence" value="ECO:0007669"/>
    <property type="project" value="InterPro"/>
</dbReference>
<gene>
    <name evidence="3" type="ORF">HNQ80_004456</name>
</gene>
<feature type="domain" description="Ferrous iron transporter FeoA-like" evidence="2">
    <location>
        <begin position="3"/>
        <end position="74"/>
    </location>
</feature>
<keyword evidence="1" id="KW-0408">Iron</keyword>
<dbReference type="PANTHER" id="PTHR42954">
    <property type="entry name" value="FE(2+) TRANSPORT PROTEIN A"/>
    <property type="match status" value="1"/>
</dbReference>
<evidence type="ECO:0000313" key="4">
    <source>
        <dbReference type="Proteomes" id="UP000579281"/>
    </source>
</evidence>
<dbReference type="RefSeq" id="WP_184312782.1">
    <property type="nucleotide sequence ID" value="NZ_JACHEN010000036.1"/>
</dbReference>